<accession>A0A2G2YPE2</accession>
<comment type="caution">
    <text evidence="3">The sequence shown here is derived from an EMBL/GenBank/DDBJ whole genome shotgun (WGS) entry which is preliminary data.</text>
</comment>
<dbReference type="PANTHER" id="PTHR14326">
    <property type="entry name" value="TARGETING PROTEIN FOR XKLP2"/>
    <property type="match status" value="1"/>
</dbReference>
<dbReference type="GO" id="GO:0060236">
    <property type="term" value="P:regulation of mitotic spindle organization"/>
    <property type="evidence" value="ECO:0007669"/>
    <property type="project" value="InterPro"/>
</dbReference>
<dbReference type="Proteomes" id="UP000222542">
    <property type="component" value="Unassembled WGS sequence"/>
</dbReference>
<sequence length="245" mass="28682">MMAKIPKFKARPLNKKKIHSSQSHQWKSLHLTAPTSPVLKTSLRGRPPRIRSSKEMEKEELEKVPKFKARPLNKKIFESKGDLGMFCNTKRQVTVPQEFHFATDERILPPANVADELLFGKVLPLNSESQNDKTIPRNTTPNPFRLSTEERGAEKERKLFTELLHKQIEEEKSRIRKANPYPYTTDYPVIPPKPEQKKCTKPEPFQLESLVKHEQETWRHMEERCRMEEEEAKMSNFKAQPVLTE</sequence>
<gene>
    <name evidence="3" type="ORF">T459_22407</name>
</gene>
<evidence type="ECO:0000313" key="4">
    <source>
        <dbReference type="Proteomes" id="UP000222542"/>
    </source>
</evidence>
<evidence type="ECO:0000259" key="2">
    <source>
        <dbReference type="Pfam" id="PF12214"/>
    </source>
</evidence>
<keyword evidence="4" id="KW-1185">Reference proteome</keyword>
<protein>
    <submittedName>
        <fullName evidence="3">Protein TPX2</fullName>
    </submittedName>
</protein>
<feature type="compositionally biased region" description="Basic and acidic residues" evidence="1">
    <location>
        <begin position="52"/>
        <end position="64"/>
    </location>
</feature>
<name>A0A2G2YPE2_CAPAN</name>
<dbReference type="GO" id="GO:0005874">
    <property type="term" value="C:microtubule"/>
    <property type="evidence" value="ECO:0007669"/>
    <property type="project" value="InterPro"/>
</dbReference>
<feature type="region of interest" description="Disordered" evidence="1">
    <location>
        <begin position="1"/>
        <end position="64"/>
    </location>
</feature>
<feature type="region of interest" description="Disordered" evidence="1">
    <location>
        <begin position="129"/>
        <end position="152"/>
    </location>
</feature>
<feature type="compositionally biased region" description="Basic residues" evidence="1">
    <location>
        <begin position="1"/>
        <end position="19"/>
    </location>
</feature>
<dbReference type="Gramene" id="PHT71622">
    <property type="protein sequence ID" value="PHT71622"/>
    <property type="gene ID" value="T459_22407"/>
</dbReference>
<evidence type="ECO:0000256" key="1">
    <source>
        <dbReference type="SAM" id="MobiDB-lite"/>
    </source>
</evidence>
<dbReference type="InterPro" id="IPR027330">
    <property type="entry name" value="TPX2_central_dom"/>
</dbReference>
<dbReference type="Pfam" id="PF12214">
    <property type="entry name" value="TPX2_importin"/>
    <property type="match status" value="1"/>
</dbReference>
<dbReference type="EMBL" id="AYRZ02000009">
    <property type="protein sequence ID" value="PHT71622.1"/>
    <property type="molecule type" value="Genomic_DNA"/>
</dbReference>
<dbReference type="AlphaFoldDB" id="A0A2G2YPE2"/>
<proteinExistence type="predicted"/>
<dbReference type="GO" id="GO:0005819">
    <property type="term" value="C:spindle"/>
    <property type="evidence" value="ECO:0007669"/>
    <property type="project" value="InterPro"/>
</dbReference>
<feature type="domain" description="TPX2 central" evidence="2">
    <location>
        <begin position="63"/>
        <end position="101"/>
    </location>
</feature>
<dbReference type="PANTHER" id="PTHR14326:SF44">
    <property type="entry name" value="TARGETING PROTEIN FOR XKLP2"/>
    <property type="match status" value="1"/>
</dbReference>
<dbReference type="OMA" id="HMEERCR"/>
<reference evidence="3 4" key="1">
    <citation type="journal article" date="2014" name="Nat. Genet.">
        <title>Genome sequence of the hot pepper provides insights into the evolution of pungency in Capsicum species.</title>
        <authorList>
            <person name="Kim S."/>
            <person name="Park M."/>
            <person name="Yeom S.I."/>
            <person name="Kim Y.M."/>
            <person name="Lee J.M."/>
            <person name="Lee H.A."/>
            <person name="Seo E."/>
            <person name="Choi J."/>
            <person name="Cheong K."/>
            <person name="Kim K.T."/>
            <person name="Jung K."/>
            <person name="Lee G.W."/>
            <person name="Oh S.K."/>
            <person name="Bae C."/>
            <person name="Kim S.B."/>
            <person name="Lee H.Y."/>
            <person name="Kim S.Y."/>
            <person name="Kim M.S."/>
            <person name="Kang B.C."/>
            <person name="Jo Y.D."/>
            <person name="Yang H.B."/>
            <person name="Jeong H.J."/>
            <person name="Kang W.H."/>
            <person name="Kwon J.K."/>
            <person name="Shin C."/>
            <person name="Lim J.Y."/>
            <person name="Park J.H."/>
            <person name="Huh J.H."/>
            <person name="Kim J.S."/>
            <person name="Kim B.D."/>
            <person name="Cohen O."/>
            <person name="Paran I."/>
            <person name="Suh M.C."/>
            <person name="Lee S.B."/>
            <person name="Kim Y.K."/>
            <person name="Shin Y."/>
            <person name="Noh S.J."/>
            <person name="Park J."/>
            <person name="Seo Y.S."/>
            <person name="Kwon S.Y."/>
            <person name="Kim H.A."/>
            <person name="Park J.M."/>
            <person name="Kim H.J."/>
            <person name="Choi S.B."/>
            <person name="Bosland P.W."/>
            <person name="Reeves G."/>
            <person name="Jo S.H."/>
            <person name="Lee B.W."/>
            <person name="Cho H.T."/>
            <person name="Choi H.S."/>
            <person name="Lee M.S."/>
            <person name="Yu Y."/>
            <person name="Do Choi Y."/>
            <person name="Park B.S."/>
            <person name="van Deynze A."/>
            <person name="Ashrafi H."/>
            <person name="Hill T."/>
            <person name="Kim W.T."/>
            <person name="Pai H.S."/>
            <person name="Ahn H.K."/>
            <person name="Yeam I."/>
            <person name="Giovannoni J.J."/>
            <person name="Rose J.K."/>
            <person name="Sorensen I."/>
            <person name="Lee S.J."/>
            <person name="Kim R.W."/>
            <person name="Choi I.Y."/>
            <person name="Choi B.S."/>
            <person name="Lim J.S."/>
            <person name="Lee Y.H."/>
            <person name="Choi D."/>
        </authorList>
    </citation>
    <scope>NUCLEOTIDE SEQUENCE [LARGE SCALE GENOMIC DNA]</scope>
    <source>
        <strain evidence="4">cv. CM334</strain>
    </source>
</reference>
<organism evidence="3 4">
    <name type="scientific">Capsicum annuum</name>
    <name type="common">Capsicum pepper</name>
    <dbReference type="NCBI Taxonomy" id="4072"/>
    <lineage>
        <taxon>Eukaryota</taxon>
        <taxon>Viridiplantae</taxon>
        <taxon>Streptophyta</taxon>
        <taxon>Embryophyta</taxon>
        <taxon>Tracheophyta</taxon>
        <taxon>Spermatophyta</taxon>
        <taxon>Magnoliopsida</taxon>
        <taxon>eudicotyledons</taxon>
        <taxon>Gunneridae</taxon>
        <taxon>Pentapetalae</taxon>
        <taxon>asterids</taxon>
        <taxon>lamiids</taxon>
        <taxon>Solanales</taxon>
        <taxon>Solanaceae</taxon>
        <taxon>Solanoideae</taxon>
        <taxon>Capsiceae</taxon>
        <taxon>Capsicum</taxon>
    </lineage>
</organism>
<feature type="region of interest" description="Disordered" evidence="1">
    <location>
        <begin position="179"/>
        <end position="214"/>
    </location>
</feature>
<dbReference type="InterPro" id="IPR009675">
    <property type="entry name" value="TPX2_fam"/>
</dbReference>
<evidence type="ECO:0000313" key="3">
    <source>
        <dbReference type="EMBL" id="PHT71622.1"/>
    </source>
</evidence>
<reference evidence="3 4" key="2">
    <citation type="journal article" date="2017" name="Genome Biol.">
        <title>New reference genome sequences of hot pepper reveal the massive evolution of plant disease-resistance genes by retroduplication.</title>
        <authorList>
            <person name="Kim S."/>
            <person name="Park J."/>
            <person name="Yeom S.I."/>
            <person name="Kim Y.M."/>
            <person name="Seo E."/>
            <person name="Kim K.T."/>
            <person name="Kim M.S."/>
            <person name="Lee J.M."/>
            <person name="Cheong K."/>
            <person name="Shin H.S."/>
            <person name="Kim S.B."/>
            <person name="Han K."/>
            <person name="Lee J."/>
            <person name="Park M."/>
            <person name="Lee H.A."/>
            <person name="Lee H.Y."/>
            <person name="Lee Y."/>
            <person name="Oh S."/>
            <person name="Lee J.H."/>
            <person name="Choi E."/>
            <person name="Choi E."/>
            <person name="Lee S.E."/>
            <person name="Jeon J."/>
            <person name="Kim H."/>
            <person name="Choi G."/>
            <person name="Song H."/>
            <person name="Lee J."/>
            <person name="Lee S.C."/>
            <person name="Kwon J.K."/>
            <person name="Lee H.Y."/>
            <person name="Koo N."/>
            <person name="Hong Y."/>
            <person name="Kim R.W."/>
            <person name="Kang W.H."/>
            <person name="Huh J.H."/>
            <person name="Kang B.C."/>
            <person name="Yang T.J."/>
            <person name="Lee Y.H."/>
            <person name="Bennetzen J.L."/>
            <person name="Choi D."/>
        </authorList>
    </citation>
    <scope>NUCLEOTIDE SEQUENCE [LARGE SCALE GENOMIC DNA]</scope>
    <source>
        <strain evidence="4">cv. CM334</strain>
    </source>
</reference>